<dbReference type="AlphaFoldDB" id="A0A2A2GAG1"/>
<evidence type="ECO:0000313" key="2">
    <source>
        <dbReference type="Proteomes" id="UP000218831"/>
    </source>
</evidence>
<dbReference type="InterPro" id="IPR045944">
    <property type="entry name" value="DUF6364"/>
</dbReference>
<sequence>MGNIMSKRTLNLSIEEEIKERAKKIAEKKGISVSQFFEELIAQEDDPDSFTPTPGSAAYELMNLIPESEKVSDYDYNKIKREVIEEHYDVDESTD</sequence>
<organism evidence="1 2">
    <name type="scientific">Fodinibius salipaludis</name>
    <dbReference type="NCBI Taxonomy" id="2032627"/>
    <lineage>
        <taxon>Bacteria</taxon>
        <taxon>Pseudomonadati</taxon>
        <taxon>Balneolota</taxon>
        <taxon>Balneolia</taxon>
        <taxon>Balneolales</taxon>
        <taxon>Balneolaceae</taxon>
        <taxon>Fodinibius</taxon>
    </lineage>
</organism>
<proteinExistence type="predicted"/>
<dbReference type="Proteomes" id="UP000218831">
    <property type="component" value="Unassembled WGS sequence"/>
</dbReference>
<dbReference type="Pfam" id="PF19891">
    <property type="entry name" value="DUF6364"/>
    <property type="match status" value="1"/>
</dbReference>
<gene>
    <name evidence="1" type="ORF">CK503_04475</name>
</gene>
<reference evidence="1 2" key="1">
    <citation type="submission" date="2017-08" db="EMBL/GenBank/DDBJ databases">
        <title>Aliifodinibius alkalisoli sp. nov., isolated from saline alkaline soil.</title>
        <authorList>
            <person name="Liu D."/>
            <person name="Zhang G."/>
        </authorList>
    </citation>
    <scope>NUCLEOTIDE SEQUENCE [LARGE SCALE GENOMIC DNA]</scope>
    <source>
        <strain evidence="1 2">WN023</strain>
    </source>
</reference>
<comment type="caution">
    <text evidence="1">The sequence shown here is derived from an EMBL/GenBank/DDBJ whole genome shotgun (WGS) entry which is preliminary data.</text>
</comment>
<protein>
    <submittedName>
        <fullName evidence="1">Uncharacterized protein</fullName>
    </submittedName>
</protein>
<accession>A0A2A2GAG1</accession>
<name>A0A2A2GAG1_9BACT</name>
<keyword evidence="2" id="KW-1185">Reference proteome</keyword>
<evidence type="ECO:0000313" key="1">
    <source>
        <dbReference type="EMBL" id="PAU94736.1"/>
    </source>
</evidence>
<dbReference type="EMBL" id="NSKE01000003">
    <property type="protein sequence ID" value="PAU94736.1"/>
    <property type="molecule type" value="Genomic_DNA"/>
</dbReference>